<dbReference type="InterPro" id="IPR003961">
    <property type="entry name" value="FN3_dom"/>
</dbReference>
<dbReference type="InterPro" id="IPR003598">
    <property type="entry name" value="Ig_sub2"/>
</dbReference>
<dbReference type="Gene3D" id="2.60.40.10">
    <property type="entry name" value="Immunoglobulins"/>
    <property type="match status" value="2"/>
</dbReference>
<evidence type="ECO:0000256" key="2">
    <source>
        <dbReference type="ARBA" id="ARBA00022737"/>
    </source>
</evidence>
<evidence type="ECO:0000313" key="7">
    <source>
        <dbReference type="Proteomes" id="UP000281553"/>
    </source>
</evidence>
<gene>
    <name evidence="6" type="ORF">DILT_LOCUS16922</name>
</gene>
<dbReference type="AlphaFoldDB" id="A0A3P7NPT9"/>
<dbReference type="OrthoDB" id="190835at2759"/>
<name>A0A3P7NPT9_DIBLA</name>
<dbReference type="SUPFAM" id="SSF49265">
    <property type="entry name" value="Fibronectin type III"/>
    <property type="match status" value="1"/>
</dbReference>
<protein>
    <recommendedName>
        <fullName evidence="8">Ig-like domain-containing protein</fullName>
    </recommendedName>
</protein>
<dbReference type="PANTHER" id="PTHR13817:SF166">
    <property type="entry name" value="NEURONAL IGCAM-RELATED"/>
    <property type="match status" value="1"/>
</dbReference>
<dbReference type="PROSITE" id="PS50835">
    <property type="entry name" value="IG_LIKE"/>
    <property type="match status" value="1"/>
</dbReference>
<feature type="domain" description="Ig-like" evidence="4">
    <location>
        <begin position="6"/>
        <end position="97"/>
    </location>
</feature>
<dbReference type="InterPro" id="IPR003599">
    <property type="entry name" value="Ig_sub"/>
</dbReference>
<proteinExistence type="inferred from homology"/>
<evidence type="ECO:0000313" key="6">
    <source>
        <dbReference type="EMBL" id="VDN36027.1"/>
    </source>
</evidence>
<reference evidence="6 7" key="1">
    <citation type="submission" date="2018-11" db="EMBL/GenBank/DDBJ databases">
        <authorList>
            <consortium name="Pathogen Informatics"/>
        </authorList>
    </citation>
    <scope>NUCLEOTIDE SEQUENCE [LARGE SCALE GENOMIC DNA]</scope>
</reference>
<dbReference type="Pfam" id="PF07679">
    <property type="entry name" value="I-set"/>
    <property type="match status" value="1"/>
</dbReference>
<dbReference type="PANTHER" id="PTHR13817">
    <property type="entry name" value="TITIN"/>
    <property type="match status" value="1"/>
</dbReference>
<evidence type="ECO:0000259" key="5">
    <source>
        <dbReference type="PROSITE" id="PS50853"/>
    </source>
</evidence>
<evidence type="ECO:0000256" key="3">
    <source>
        <dbReference type="ARBA" id="ARBA00023319"/>
    </source>
</evidence>
<dbReference type="InterPro" id="IPR007110">
    <property type="entry name" value="Ig-like_dom"/>
</dbReference>
<keyword evidence="2" id="KW-0677">Repeat</keyword>
<organism evidence="6 7">
    <name type="scientific">Dibothriocephalus latus</name>
    <name type="common">Fish tapeworm</name>
    <name type="synonym">Diphyllobothrium latum</name>
    <dbReference type="NCBI Taxonomy" id="60516"/>
    <lineage>
        <taxon>Eukaryota</taxon>
        <taxon>Metazoa</taxon>
        <taxon>Spiralia</taxon>
        <taxon>Lophotrochozoa</taxon>
        <taxon>Platyhelminthes</taxon>
        <taxon>Cestoda</taxon>
        <taxon>Eucestoda</taxon>
        <taxon>Diphyllobothriidea</taxon>
        <taxon>Diphyllobothriidae</taxon>
        <taxon>Dibothriocephalus</taxon>
    </lineage>
</organism>
<dbReference type="InterPro" id="IPR013098">
    <property type="entry name" value="Ig_I-set"/>
</dbReference>
<evidence type="ECO:0000259" key="4">
    <source>
        <dbReference type="PROSITE" id="PS50835"/>
    </source>
</evidence>
<accession>A0A3P7NPT9</accession>
<sequence>MDGITPMFTKKLSDVDCESGEEIWLTCRVVGDPLPHLLWRHNDRYLEGSDDRHSIKTRDNTSTLVIRAVEPSDRGVYVCSAANEFGKSQTSAQVIVDGRVSPFEEQEDLEGEMASRLSIDRTLSLPRAAPDGLMVERSTPEELKLSWSPLPDPDITYTIEVSKDNGRWWQPVLTGIRETSAVLPPEHSYPLQPIQVRLLAENSNGTGPPSMPALR</sequence>
<dbReference type="Proteomes" id="UP000281553">
    <property type="component" value="Unassembled WGS sequence"/>
</dbReference>
<dbReference type="InterPro" id="IPR013783">
    <property type="entry name" value="Ig-like_fold"/>
</dbReference>
<feature type="domain" description="Fibronectin type-III" evidence="5">
    <location>
        <begin position="129"/>
        <end position="215"/>
    </location>
</feature>
<evidence type="ECO:0008006" key="8">
    <source>
        <dbReference type="Google" id="ProtNLM"/>
    </source>
</evidence>
<dbReference type="InterPro" id="IPR050964">
    <property type="entry name" value="Striated_Muscle_Regulatory"/>
</dbReference>
<dbReference type="FunFam" id="2.60.40.10:FF:000080">
    <property type="entry name" value="Myosin light chain kinase, smooth muscle"/>
    <property type="match status" value="1"/>
</dbReference>
<dbReference type="InterPro" id="IPR036116">
    <property type="entry name" value="FN3_sf"/>
</dbReference>
<evidence type="ECO:0000256" key="1">
    <source>
        <dbReference type="ARBA" id="ARBA00006692"/>
    </source>
</evidence>
<feature type="non-terminal residue" evidence="6">
    <location>
        <position position="215"/>
    </location>
</feature>
<dbReference type="CDD" id="cd00063">
    <property type="entry name" value="FN3"/>
    <property type="match status" value="1"/>
</dbReference>
<keyword evidence="3" id="KW-0393">Immunoglobulin domain</keyword>
<dbReference type="EMBL" id="UYRU01088125">
    <property type="protein sequence ID" value="VDN36027.1"/>
    <property type="molecule type" value="Genomic_DNA"/>
</dbReference>
<dbReference type="InterPro" id="IPR036179">
    <property type="entry name" value="Ig-like_dom_sf"/>
</dbReference>
<dbReference type="SMART" id="SM00409">
    <property type="entry name" value="IG"/>
    <property type="match status" value="1"/>
</dbReference>
<comment type="similarity">
    <text evidence="1">Belongs to the protein kinase superfamily. CAMK Ser/Thr protein kinase family.</text>
</comment>
<keyword evidence="7" id="KW-1185">Reference proteome</keyword>
<dbReference type="SUPFAM" id="SSF48726">
    <property type="entry name" value="Immunoglobulin"/>
    <property type="match status" value="1"/>
</dbReference>
<dbReference type="PROSITE" id="PS50853">
    <property type="entry name" value="FN3"/>
    <property type="match status" value="1"/>
</dbReference>
<dbReference type="SMART" id="SM00408">
    <property type="entry name" value="IGc2"/>
    <property type="match status" value="1"/>
</dbReference>